<dbReference type="CDD" id="cd02440">
    <property type="entry name" value="AdoMet_MTases"/>
    <property type="match status" value="1"/>
</dbReference>
<dbReference type="HAMAP" id="MF_00735">
    <property type="entry name" value="Methyltr_PrmA"/>
    <property type="match status" value="1"/>
</dbReference>
<dbReference type="AlphaFoldDB" id="A0A7X6N020"/>
<dbReference type="PIRSF" id="PIRSF000401">
    <property type="entry name" value="RPL11_MTase"/>
    <property type="match status" value="1"/>
</dbReference>
<dbReference type="Pfam" id="PF06325">
    <property type="entry name" value="PrmA"/>
    <property type="match status" value="1"/>
</dbReference>
<evidence type="ECO:0000313" key="7">
    <source>
        <dbReference type="EMBL" id="NKZ23306.1"/>
    </source>
</evidence>
<keyword evidence="3 6" id="KW-0489">Methyltransferase</keyword>
<dbReference type="Proteomes" id="UP000549765">
    <property type="component" value="Unassembled WGS sequence"/>
</dbReference>
<evidence type="ECO:0000256" key="6">
    <source>
        <dbReference type="HAMAP-Rule" id="MF_00735"/>
    </source>
</evidence>
<dbReference type="InterPro" id="IPR050078">
    <property type="entry name" value="Ribosomal_L11_MeTrfase_PrmA"/>
</dbReference>
<comment type="catalytic activity">
    <reaction evidence="6">
        <text>L-lysyl-[protein] + 3 S-adenosyl-L-methionine = N(6),N(6),N(6)-trimethyl-L-lysyl-[protein] + 3 S-adenosyl-L-homocysteine + 3 H(+)</text>
        <dbReference type="Rhea" id="RHEA:54192"/>
        <dbReference type="Rhea" id="RHEA-COMP:9752"/>
        <dbReference type="Rhea" id="RHEA-COMP:13826"/>
        <dbReference type="ChEBI" id="CHEBI:15378"/>
        <dbReference type="ChEBI" id="CHEBI:29969"/>
        <dbReference type="ChEBI" id="CHEBI:57856"/>
        <dbReference type="ChEBI" id="CHEBI:59789"/>
        <dbReference type="ChEBI" id="CHEBI:61961"/>
    </reaction>
</comment>
<evidence type="ECO:0000256" key="4">
    <source>
        <dbReference type="ARBA" id="ARBA00022679"/>
    </source>
</evidence>
<dbReference type="GO" id="GO:0005737">
    <property type="term" value="C:cytoplasm"/>
    <property type="evidence" value="ECO:0007669"/>
    <property type="project" value="UniProtKB-SubCell"/>
</dbReference>
<dbReference type="RefSeq" id="WP_168721106.1">
    <property type="nucleotide sequence ID" value="NZ_JAAXPN010000001.1"/>
</dbReference>
<dbReference type="EC" id="2.1.1.-" evidence="6"/>
<keyword evidence="5 6" id="KW-0949">S-adenosyl-L-methionine</keyword>
<comment type="similarity">
    <text evidence="1 6">Belongs to the methyltransferase superfamily. PrmA family.</text>
</comment>
<keyword evidence="8" id="KW-1185">Reference proteome</keyword>
<evidence type="ECO:0000256" key="5">
    <source>
        <dbReference type="ARBA" id="ARBA00022691"/>
    </source>
</evidence>
<feature type="binding site" evidence="6">
    <location>
        <position position="162"/>
    </location>
    <ligand>
        <name>S-adenosyl-L-methionine</name>
        <dbReference type="ChEBI" id="CHEBI:59789"/>
    </ligand>
</feature>
<comment type="subcellular location">
    <subcellularLocation>
        <location evidence="6">Cytoplasm</location>
    </subcellularLocation>
</comment>
<dbReference type="PANTHER" id="PTHR43648:SF1">
    <property type="entry name" value="ELECTRON TRANSFER FLAVOPROTEIN BETA SUBUNIT LYSINE METHYLTRANSFERASE"/>
    <property type="match status" value="1"/>
</dbReference>
<feature type="binding site" evidence="6">
    <location>
        <position position="183"/>
    </location>
    <ligand>
        <name>S-adenosyl-L-methionine</name>
        <dbReference type="ChEBI" id="CHEBI:59789"/>
    </ligand>
</feature>
<sequence length="325" mass="35556">MNWTEVSVKTASEAVEAVSSILMELGAAGIQIEDANENLNYQRADETVYIDWEELNLPQVGAIVSGYFDEDDFDPAVLPQIKAKVVQLGEFGLEYLPGEVVVKDIDNQKWATAWKKYYHPVRVTRNLTIVPSWLDYQPAQSDEKLIVLDPGMAFGTGTHPTTRLMLEALTIVIRGGERLLDVGTGSGVLSIAAKHLGVGTITATDIDDVAVAKAQENLALNPVAKDIDVHVSDLLKDVAADNVDIIVANILAEVIHPLIPQAWDKLRLGGYFLTSGIIKDKFTEIRDAQIAAGFKIEQSLQIGDWYGIIAYKPNPDDVNEFTAQG</sequence>
<feature type="binding site" evidence="6">
    <location>
        <position position="205"/>
    </location>
    <ligand>
        <name>S-adenosyl-L-methionine</name>
        <dbReference type="ChEBI" id="CHEBI:59789"/>
    </ligand>
</feature>
<feature type="binding site" evidence="6">
    <location>
        <position position="249"/>
    </location>
    <ligand>
        <name>S-adenosyl-L-methionine</name>
        <dbReference type="ChEBI" id="CHEBI:59789"/>
    </ligand>
</feature>
<dbReference type="InterPro" id="IPR004498">
    <property type="entry name" value="Ribosomal_PrmA_MeTrfase"/>
</dbReference>
<name>A0A7X6N020_9LACO</name>
<comment type="function">
    <text evidence="6">Methylates ribosomal protein L11.</text>
</comment>
<dbReference type="InterPro" id="IPR029063">
    <property type="entry name" value="SAM-dependent_MTases_sf"/>
</dbReference>
<evidence type="ECO:0000256" key="1">
    <source>
        <dbReference type="ARBA" id="ARBA00009741"/>
    </source>
</evidence>
<evidence type="ECO:0000256" key="3">
    <source>
        <dbReference type="ARBA" id="ARBA00022603"/>
    </source>
</evidence>
<dbReference type="PANTHER" id="PTHR43648">
    <property type="entry name" value="ELECTRON TRANSFER FLAVOPROTEIN BETA SUBUNIT LYSINE METHYLTRANSFERASE"/>
    <property type="match status" value="1"/>
</dbReference>
<accession>A0A7X6N020</accession>
<comment type="caution">
    <text evidence="7">The sequence shown here is derived from an EMBL/GenBank/DDBJ whole genome shotgun (WGS) entry which is preliminary data.</text>
</comment>
<protein>
    <recommendedName>
        <fullName evidence="6">Ribosomal protein L11 methyltransferase</fullName>
        <shortName evidence="6">L11 Mtase</shortName>
        <ecNumber evidence="6">2.1.1.-</ecNumber>
    </recommendedName>
</protein>
<dbReference type="GO" id="GO:0008276">
    <property type="term" value="F:protein methyltransferase activity"/>
    <property type="evidence" value="ECO:0007669"/>
    <property type="project" value="UniProtKB-UniRule"/>
</dbReference>
<dbReference type="Gene3D" id="3.40.50.150">
    <property type="entry name" value="Vaccinia Virus protein VP39"/>
    <property type="match status" value="1"/>
</dbReference>
<dbReference type="GO" id="GO:0032259">
    <property type="term" value="P:methylation"/>
    <property type="evidence" value="ECO:0007669"/>
    <property type="project" value="UniProtKB-KW"/>
</dbReference>
<evidence type="ECO:0000256" key="2">
    <source>
        <dbReference type="ARBA" id="ARBA00022490"/>
    </source>
</evidence>
<keyword evidence="2 6" id="KW-0963">Cytoplasm</keyword>
<gene>
    <name evidence="6 7" type="primary">prmA</name>
    <name evidence="7" type="ORF">HF964_00545</name>
</gene>
<dbReference type="EMBL" id="JAAXPN010000001">
    <property type="protein sequence ID" value="NKZ23306.1"/>
    <property type="molecule type" value="Genomic_DNA"/>
</dbReference>
<proteinExistence type="inferred from homology"/>
<keyword evidence="7" id="KW-0687">Ribonucleoprotein</keyword>
<dbReference type="SUPFAM" id="SSF53335">
    <property type="entry name" value="S-adenosyl-L-methionine-dependent methyltransferases"/>
    <property type="match status" value="1"/>
</dbReference>
<dbReference type="GO" id="GO:0005840">
    <property type="term" value="C:ribosome"/>
    <property type="evidence" value="ECO:0007669"/>
    <property type="project" value="UniProtKB-KW"/>
</dbReference>
<keyword evidence="7" id="KW-0689">Ribosomal protein</keyword>
<organism evidence="7 8">
    <name type="scientific">Periweissella fabalis</name>
    <dbReference type="NCBI Taxonomy" id="1070421"/>
    <lineage>
        <taxon>Bacteria</taxon>
        <taxon>Bacillati</taxon>
        <taxon>Bacillota</taxon>
        <taxon>Bacilli</taxon>
        <taxon>Lactobacillales</taxon>
        <taxon>Lactobacillaceae</taxon>
        <taxon>Periweissella</taxon>
    </lineage>
</organism>
<reference evidence="7 8" key="1">
    <citation type="submission" date="2020-04" db="EMBL/GenBank/DDBJ databases">
        <title>MicrobeNet Type strains.</title>
        <authorList>
            <person name="Nicholson A.C."/>
        </authorList>
    </citation>
    <scope>NUCLEOTIDE SEQUENCE [LARGE SCALE GENOMIC DNA]</scope>
    <source>
        <strain evidence="7 8">CCUG 61472</strain>
    </source>
</reference>
<dbReference type="NCBIfam" id="TIGR00406">
    <property type="entry name" value="prmA"/>
    <property type="match status" value="1"/>
</dbReference>
<evidence type="ECO:0000313" key="8">
    <source>
        <dbReference type="Proteomes" id="UP000549765"/>
    </source>
</evidence>
<keyword evidence="4 6" id="KW-0808">Transferase</keyword>